<feature type="compositionally biased region" description="Basic and acidic residues" evidence="1">
    <location>
        <begin position="85"/>
        <end position="95"/>
    </location>
</feature>
<dbReference type="InterPro" id="IPR011990">
    <property type="entry name" value="TPR-like_helical_dom_sf"/>
</dbReference>
<evidence type="ECO:0000313" key="2">
    <source>
        <dbReference type="EMBL" id="GMF14041.1"/>
    </source>
</evidence>
<accession>A0A9W6TI61</accession>
<dbReference type="AlphaFoldDB" id="A0A9W6TI61"/>
<dbReference type="Gene3D" id="1.25.40.10">
    <property type="entry name" value="Tetratricopeptide repeat domain"/>
    <property type="match status" value="1"/>
</dbReference>
<evidence type="ECO:0000313" key="3">
    <source>
        <dbReference type="Proteomes" id="UP001165083"/>
    </source>
</evidence>
<feature type="compositionally biased region" description="Pro residues" evidence="1">
    <location>
        <begin position="1"/>
        <end position="12"/>
    </location>
</feature>
<feature type="compositionally biased region" description="Low complexity" evidence="1">
    <location>
        <begin position="36"/>
        <end position="45"/>
    </location>
</feature>
<sequence>MAPPTPARPPAPAIRGPARRQPPPVQTPECTTRTLAFDSAASSAAADEDARARKRRRRVAQAAAFITARRPLNTEQDEQDEQDAEQDRMWTRQDAVRLPTHAGVQQEDTREALKPPLTNRKSLETAVLPEQDERELKRQNTVNRLRILVKSCSQQHHAASALFYADKLVREGSTRRWRVGLLLTFLPSL</sequence>
<feature type="region of interest" description="Disordered" evidence="1">
    <location>
        <begin position="1"/>
        <end position="107"/>
    </location>
</feature>
<organism evidence="2 3">
    <name type="scientific">Phytophthora lilii</name>
    <dbReference type="NCBI Taxonomy" id="2077276"/>
    <lineage>
        <taxon>Eukaryota</taxon>
        <taxon>Sar</taxon>
        <taxon>Stramenopiles</taxon>
        <taxon>Oomycota</taxon>
        <taxon>Peronosporomycetes</taxon>
        <taxon>Peronosporales</taxon>
        <taxon>Peronosporaceae</taxon>
        <taxon>Phytophthora</taxon>
    </lineage>
</organism>
<proteinExistence type="predicted"/>
<protein>
    <submittedName>
        <fullName evidence="2">Unnamed protein product</fullName>
    </submittedName>
</protein>
<gene>
    <name evidence="2" type="ORF">Plil01_000445100</name>
</gene>
<dbReference type="Proteomes" id="UP001165083">
    <property type="component" value="Unassembled WGS sequence"/>
</dbReference>
<name>A0A9W6TI61_9STRA</name>
<reference evidence="2" key="1">
    <citation type="submission" date="2023-04" db="EMBL/GenBank/DDBJ databases">
        <title>Phytophthora lilii NBRC 32176.</title>
        <authorList>
            <person name="Ichikawa N."/>
            <person name="Sato H."/>
            <person name="Tonouchi N."/>
        </authorList>
    </citation>
    <scope>NUCLEOTIDE SEQUENCE</scope>
    <source>
        <strain evidence="2">NBRC 32176</strain>
    </source>
</reference>
<dbReference type="EMBL" id="BSXW01000180">
    <property type="protein sequence ID" value="GMF14041.1"/>
    <property type="molecule type" value="Genomic_DNA"/>
</dbReference>
<comment type="caution">
    <text evidence="2">The sequence shown here is derived from an EMBL/GenBank/DDBJ whole genome shotgun (WGS) entry which is preliminary data.</text>
</comment>
<evidence type="ECO:0000256" key="1">
    <source>
        <dbReference type="SAM" id="MobiDB-lite"/>
    </source>
</evidence>
<keyword evidence="3" id="KW-1185">Reference proteome</keyword>
<feature type="compositionally biased region" description="Acidic residues" evidence="1">
    <location>
        <begin position="75"/>
        <end position="84"/>
    </location>
</feature>